<name>A0A4W5LAZ7_9TELE</name>
<dbReference type="PANTHER" id="PTHR11616:SF105">
    <property type="entry name" value="SODIUM-DEPENDENT SEROTONIN TRANSPORTER"/>
    <property type="match status" value="1"/>
</dbReference>
<dbReference type="STRING" id="62062.ENSHHUP00000022978"/>
<keyword evidence="2" id="KW-0813">Transport</keyword>
<comment type="subcellular location">
    <subcellularLocation>
        <location evidence="1">Membrane</location>
        <topology evidence="1">Multi-pass membrane protein</topology>
    </subcellularLocation>
</comment>
<evidence type="ECO:0000256" key="5">
    <source>
        <dbReference type="ARBA" id="ARBA00023136"/>
    </source>
</evidence>
<accession>A0A4W5LAZ7</accession>
<dbReference type="GO" id="GO:0005335">
    <property type="term" value="F:serotonin:sodium:chloride symporter activity"/>
    <property type="evidence" value="ECO:0007669"/>
    <property type="project" value="TreeGrafter"/>
</dbReference>
<feature type="transmembrane region" description="Helical" evidence="8">
    <location>
        <begin position="6"/>
        <end position="27"/>
    </location>
</feature>
<evidence type="ECO:0000256" key="8">
    <source>
        <dbReference type="SAM" id="Phobius"/>
    </source>
</evidence>
<dbReference type="GO" id="GO:0046872">
    <property type="term" value="F:metal ion binding"/>
    <property type="evidence" value="ECO:0007669"/>
    <property type="project" value="UniProtKB-KW"/>
</dbReference>
<keyword evidence="3 8" id="KW-0812">Transmembrane</keyword>
<keyword evidence="10" id="KW-1185">Reference proteome</keyword>
<dbReference type="InterPro" id="IPR037272">
    <property type="entry name" value="SNS_sf"/>
</dbReference>
<keyword evidence="6" id="KW-0915">Sodium</keyword>
<feature type="binding site" evidence="6">
    <location>
        <position position="18"/>
    </location>
    <ligand>
        <name>Na(+)</name>
        <dbReference type="ChEBI" id="CHEBI:29101"/>
        <label>1</label>
    </ligand>
</feature>
<dbReference type="Ensembl" id="ENSHHUT00000023842.1">
    <property type="protein sequence ID" value="ENSHHUP00000022978.1"/>
    <property type="gene ID" value="ENSHHUG00000014397.1"/>
</dbReference>
<dbReference type="GO" id="GO:0098793">
    <property type="term" value="C:presynapse"/>
    <property type="evidence" value="ECO:0007669"/>
    <property type="project" value="GOC"/>
</dbReference>
<keyword evidence="6" id="KW-0479">Metal-binding</keyword>
<dbReference type="GO" id="GO:0005886">
    <property type="term" value="C:plasma membrane"/>
    <property type="evidence" value="ECO:0007669"/>
    <property type="project" value="TreeGrafter"/>
</dbReference>
<keyword evidence="5 8" id="KW-0472">Membrane</keyword>
<evidence type="ECO:0000256" key="1">
    <source>
        <dbReference type="ARBA" id="ARBA00004141"/>
    </source>
</evidence>
<dbReference type="GO" id="GO:0051378">
    <property type="term" value="F:serotonin binding"/>
    <property type="evidence" value="ECO:0007669"/>
    <property type="project" value="TreeGrafter"/>
</dbReference>
<protein>
    <submittedName>
        <fullName evidence="9">Uncharacterized protein</fullName>
    </submittedName>
</protein>
<dbReference type="Pfam" id="PF00209">
    <property type="entry name" value="SNF"/>
    <property type="match status" value="1"/>
</dbReference>
<organism evidence="9 10">
    <name type="scientific">Hucho hucho</name>
    <name type="common">huchen</name>
    <dbReference type="NCBI Taxonomy" id="62062"/>
    <lineage>
        <taxon>Eukaryota</taxon>
        <taxon>Metazoa</taxon>
        <taxon>Chordata</taxon>
        <taxon>Craniata</taxon>
        <taxon>Vertebrata</taxon>
        <taxon>Euteleostomi</taxon>
        <taxon>Actinopterygii</taxon>
        <taxon>Neopterygii</taxon>
        <taxon>Teleostei</taxon>
        <taxon>Protacanthopterygii</taxon>
        <taxon>Salmoniformes</taxon>
        <taxon>Salmonidae</taxon>
        <taxon>Salmoninae</taxon>
        <taxon>Hucho</taxon>
    </lineage>
</organism>
<dbReference type="InterPro" id="IPR000175">
    <property type="entry name" value="Na/ntran_symport"/>
</dbReference>
<dbReference type="PANTHER" id="PTHR11616">
    <property type="entry name" value="SODIUM/CHLORIDE DEPENDENT TRANSPORTER"/>
    <property type="match status" value="1"/>
</dbReference>
<evidence type="ECO:0000256" key="4">
    <source>
        <dbReference type="ARBA" id="ARBA00022989"/>
    </source>
</evidence>
<keyword evidence="4 8" id="KW-1133">Transmembrane helix</keyword>
<evidence type="ECO:0000256" key="2">
    <source>
        <dbReference type="ARBA" id="ARBA00022448"/>
    </source>
</evidence>
<dbReference type="SUPFAM" id="SSF161070">
    <property type="entry name" value="SNF-like"/>
    <property type="match status" value="1"/>
</dbReference>
<evidence type="ECO:0000313" key="9">
    <source>
        <dbReference type="Ensembl" id="ENSHHUP00000022978.1"/>
    </source>
</evidence>
<reference evidence="10" key="1">
    <citation type="submission" date="2018-06" db="EMBL/GenBank/DDBJ databases">
        <title>Genome assembly of Danube salmon.</title>
        <authorList>
            <person name="Macqueen D.J."/>
            <person name="Gundappa M.K."/>
        </authorList>
    </citation>
    <scope>NUCLEOTIDE SEQUENCE [LARGE SCALE GENOMIC DNA]</scope>
</reference>
<dbReference type="Proteomes" id="UP000314982">
    <property type="component" value="Unassembled WGS sequence"/>
</dbReference>
<feature type="transmembrane region" description="Helical" evidence="8">
    <location>
        <begin position="48"/>
        <end position="70"/>
    </location>
</feature>
<dbReference type="GO" id="GO:0006865">
    <property type="term" value="P:amino acid transport"/>
    <property type="evidence" value="ECO:0007669"/>
    <property type="project" value="TreeGrafter"/>
</dbReference>
<evidence type="ECO:0000256" key="6">
    <source>
        <dbReference type="PIRSR" id="PIRSR600175-1"/>
    </source>
</evidence>
<reference evidence="9" key="2">
    <citation type="submission" date="2025-08" db="UniProtKB">
        <authorList>
            <consortium name="Ensembl"/>
        </authorList>
    </citation>
    <scope>IDENTIFICATION</scope>
</reference>
<feature type="binding site" evidence="6">
    <location>
        <position position="21"/>
    </location>
    <ligand>
        <name>Na(+)</name>
        <dbReference type="ChEBI" id="CHEBI:29101"/>
        <label>1</label>
    </ligand>
</feature>
<dbReference type="GO" id="GO:0043005">
    <property type="term" value="C:neuron projection"/>
    <property type="evidence" value="ECO:0007669"/>
    <property type="project" value="TreeGrafter"/>
</dbReference>
<proteinExistence type="predicted"/>
<dbReference type="AlphaFoldDB" id="A0A4W5LAZ7"/>
<feature type="binding site" evidence="6">
    <location>
        <position position="22"/>
    </location>
    <ligand>
        <name>Na(+)</name>
        <dbReference type="ChEBI" id="CHEBI:29101"/>
        <label>1</label>
    </ligand>
</feature>
<evidence type="ECO:0000313" key="10">
    <source>
        <dbReference type="Proteomes" id="UP000314982"/>
    </source>
</evidence>
<evidence type="ECO:0000256" key="7">
    <source>
        <dbReference type="SAM" id="MobiDB-lite"/>
    </source>
</evidence>
<evidence type="ECO:0000256" key="3">
    <source>
        <dbReference type="ARBA" id="ARBA00022692"/>
    </source>
</evidence>
<feature type="region of interest" description="Disordered" evidence="7">
    <location>
        <begin position="79"/>
        <end position="102"/>
    </location>
</feature>
<sequence length="102" mass="11091">MPAATFFAIIFFLMIIMLGLDSTFAGLEGVITAMLDEFPQLLSRRREWFVLGLVCVCYLGALSTLTYVSLLSTLPSLGPNPPGIDPTPRGLCPTPTQPRSRS</sequence>
<reference evidence="9" key="3">
    <citation type="submission" date="2025-09" db="UniProtKB">
        <authorList>
            <consortium name="Ensembl"/>
        </authorList>
    </citation>
    <scope>IDENTIFICATION</scope>
</reference>
<dbReference type="GeneTree" id="ENSGT00940000157855"/>
<dbReference type="PROSITE" id="PS50267">
    <property type="entry name" value="NA_NEUROTRAN_SYMP_3"/>
    <property type="match status" value="1"/>
</dbReference>